<dbReference type="EMBL" id="KB321176">
    <property type="protein sequence ID" value="ELW46928.1"/>
    <property type="molecule type" value="Genomic_DNA"/>
</dbReference>
<keyword evidence="4" id="KW-0732">Signal</keyword>
<organism evidence="7 8">
    <name type="scientific">Tupaia chinensis</name>
    <name type="common">Chinese tree shrew</name>
    <name type="synonym">Tupaia belangeri chinensis</name>
    <dbReference type="NCBI Taxonomy" id="246437"/>
    <lineage>
        <taxon>Eukaryota</taxon>
        <taxon>Metazoa</taxon>
        <taxon>Chordata</taxon>
        <taxon>Craniata</taxon>
        <taxon>Vertebrata</taxon>
        <taxon>Euteleostomi</taxon>
        <taxon>Mammalia</taxon>
        <taxon>Eutheria</taxon>
        <taxon>Euarchontoglires</taxon>
        <taxon>Scandentia</taxon>
        <taxon>Tupaiidae</taxon>
        <taxon>Tupaia</taxon>
    </lineage>
</organism>
<sequence length="147" mass="16909">MCARGFCVGTVLWCLWAALSRQRWLLGLELLLGLQATLGTAFYLPGLGPVSFCEADRETESCQPELYKKNTFYLFNHVDITITYHREDDTDQNIAKLVTARLDPKSYKHSDENHLTCDGPPMEIPKEYTDKLNVTYTYSVKFERIFS</sequence>
<evidence type="ECO:0000313" key="8">
    <source>
        <dbReference type="Proteomes" id="UP000011518"/>
    </source>
</evidence>
<evidence type="ECO:0000256" key="6">
    <source>
        <dbReference type="ARBA" id="ARBA00023136"/>
    </source>
</evidence>
<comment type="similarity">
    <text evidence="2">Belongs to the nonaspanin (TM9SF) (TC 9.A.2) family.</text>
</comment>
<gene>
    <name evidence="7" type="ORF">TREES_T100012441</name>
</gene>
<evidence type="ECO:0000256" key="3">
    <source>
        <dbReference type="ARBA" id="ARBA00022692"/>
    </source>
</evidence>
<keyword evidence="3 7" id="KW-0812">Transmembrane</keyword>
<dbReference type="AlphaFoldDB" id="L9J9C3"/>
<proteinExistence type="inferred from homology"/>
<reference evidence="8" key="2">
    <citation type="journal article" date="2013" name="Nat. Commun.">
        <title>Genome of the Chinese tree shrew.</title>
        <authorList>
            <person name="Fan Y."/>
            <person name="Huang Z.Y."/>
            <person name="Cao C.C."/>
            <person name="Chen C.S."/>
            <person name="Chen Y.X."/>
            <person name="Fan D.D."/>
            <person name="He J."/>
            <person name="Hou H.L."/>
            <person name="Hu L."/>
            <person name="Hu X.T."/>
            <person name="Jiang X.T."/>
            <person name="Lai R."/>
            <person name="Lang Y.S."/>
            <person name="Liang B."/>
            <person name="Liao S.G."/>
            <person name="Mu D."/>
            <person name="Ma Y.Y."/>
            <person name="Niu Y.Y."/>
            <person name="Sun X.Q."/>
            <person name="Xia J.Q."/>
            <person name="Xiao J."/>
            <person name="Xiong Z.Q."/>
            <person name="Xu L."/>
            <person name="Yang L."/>
            <person name="Zhang Y."/>
            <person name="Zhao W."/>
            <person name="Zhao X.D."/>
            <person name="Zheng Y.T."/>
            <person name="Zhou J.M."/>
            <person name="Zhu Y.B."/>
            <person name="Zhang G.J."/>
            <person name="Wang J."/>
            <person name="Yao Y.G."/>
        </authorList>
    </citation>
    <scope>NUCLEOTIDE SEQUENCE [LARGE SCALE GENOMIC DNA]</scope>
</reference>
<comment type="subcellular location">
    <subcellularLocation>
        <location evidence="1">Membrane</location>
        <topology evidence="1">Multi-pass membrane protein</topology>
    </subcellularLocation>
</comment>
<keyword evidence="8" id="KW-1185">Reference proteome</keyword>
<dbReference type="GO" id="GO:0016020">
    <property type="term" value="C:membrane"/>
    <property type="evidence" value="ECO:0007669"/>
    <property type="project" value="UniProtKB-SubCell"/>
</dbReference>
<dbReference type="Pfam" id="PF02990">
    <property type="entry name" value="EMP70"/>
    <property type="match status" value="1"/>
</dbReference>
<dbReference type="STRING" id="246437.L9J9C3"/>
<evidence type="ECO:0000256" key="4">
    <source>
        <dbReference type="ARBA" id="ARBA00022729"/>
    </source>
</evidence>
<evidence type="ECO:0000256" key="1">
    <source>
        <dbReference type="ARBA" id="ARBA00004141"/>
    </source>
</evidence>
<accession>L9J9C3</accession>
<dbReference type="InterPro" id="IPR004240">
    <property type="entry name" value="EMP70"/>
</dbReference>
<dbReference type="eggNOG" id="KOG1278">
    <property type="taxonomic scope" value="Eukaryota"/>
</dbReference>
<protein>
    <submittedName>
        <fullName evidence="7">Transmembrane 9 superfamily member 2</fullName>
    </submittedName>
</protein>
<dbReference type="Proteomes" id="UP000011518">
    <property type="component" value="Unassembled WGS sequence"/>
</dbReference>
<keyword evidence="5" id="KW-1133">Transmembrane helix</keyword>
<reference evidence="8" key="1">
    <citation type="submission" date="2012-07" db="EMBL/GenBank/DDBJ databases">
        <title>Genome of the Chinese tree shrew, a rising model animal genetically related to primates.</title>
        <authorList>
            <person name="Zhang G."/>
            <person name="Fan Y."/>
            <person name="Yao Y."/>
            <person name="Huang Z."/>
        </authorList>
    </citation>
    <scope>NUCLEOTIDE SEQUENCE [LARGE SCALE GENOMIC DNA]</scope>
</reference>
<keyword evidence="6" id="KW-0472">Membrane</keyword>
<evidence type="ECO:0000313" key="7">
    <source>
        <dbReference type="EMBL" id="ELW46928.1"/>
    </source>
</evidence>
<name>L9J9C3_TUPCH</name>
<evidence type="ECO:0000256" key="5">
    <source>
        <dbReference type="ARBA" id="ARBA00022989"/>
    </source>
</evidence>
<evidence type="ECO:0000256" key="2">
    <source>
        <dbReference type="ARBA" id="ARBA00005227"/>
    </source>
</evidence>
<dbReference type="InParanoid" id="L9J9C3"/>